<proteinExistence type="predicted"/>
<evidence type="ECO:0000313" key="1">
    <source>
        <dbReference type="EMBL" id="MBA0715565.1"/>
    </source>
</evidence>
<protein>
    <submittedName>
        <fullName evidence="1">Uncharacterized protein</fullName>
    </submittedName>
</protein>
<name>A0A7J8ZUZ7_9ROSI</name>
<evidence type="ECO:0000313" key="2">
    <source>
        <dbReference type="Proteomes" id="UP000593574"/>
    </source>
</evidence>
<reference evidence="1 2" key="1">
    <citation type="journal article" date="2019" name="Genome Biol. Evol.">
        <title>Insights into the evolution of the New World diploid cottons (Gossypium, subgenus Houzingenia) based on genome sequencing.</title>
        <authorList>
            <person name="Grover C.E."/>
            <person name="Arick M.A. 2nd"/>
            <person name="Thrash A."/>
            <person name="Conover J.L."/>
            <person name="Sanders W.S."/>
            <person name="Peterson D.G."/>
            <person name="Frelichowski J.E."/>
            <person name="Scheffler J.A."/>
            <person name="Scheffler B.E."/>
            <person name="Wendel J.F."/>
        </authorList>
    </citation>
    <scope>NUCLEOTIDE SEQUENCE [LARGE SCALE GENOMIC DNA]</scope>
    <source>
        <strain evidence="1">4</strain>
        <tissue evidence="1">Leaf</tissue>
    </source>
</reference>
<dbReference type="EMBL" id="JABEZV010000007">
    <property type="protein sequence ID" value="MBA0715565.1"/>
    <property type="molecule type" value="Genomic_DNA"/>
</dbReference>
<accession>A0A7J8ZUZ7</accession>
<keyword evidence="2" id="KW-1185">Reference proteome</keyword>
<gene>
    <name evidence="1" type="ORF">Golax_014455</name>
</gene>
<comment type="caution">
    <text evidence="1">The sequence shown here is derived from an EMBL/GenBank/DDBJ whole genome shotgun (WGS) entry which is preliminary data.</text>
</comment>
<dbReference type="Proteomes" id="UP000593574">
    <property type="component" value="Unassembled WGS sequence"/>
</dbReference>
<organism evidence="1 2">
    <name type="scientific">Gossypium laxum</name>
    <dbReference type="NCBI Taxonomy" id="34288"/>
    <lineage>
        <taxon>Eukaryota</taxon>
        <taxon>Viridiplantae</taxon>
        <taxon>Streptophyta</taxon>
        <taxon>Embryophyta</taxon>
        <taxon>Tracheophyta</taxon>
        <taxon>Spermatophyta</taxon>
        <taxon>Magnoliopsida</taxon>
        <taxon>eudicotyledons</taxon>
        <taxon>Gunneridae</taxon>
        <taxon>Pentapetalae</taxon>
        <taxon>rosids</taxon>
        <taxon>malvids</taxon>
        <taxon>Malvales</taxon>
        <taxon>Malvaceae</taxon>
        <taxon>Malvoideae</taxon>
        <taxon>Gossypium</taxon>
    </lineage>
</organism>
<dbReference type="AlphaFoldDB" id="A0A7J8ZUZ7"/>
<sequence length="36" mass="4028">MMVFEIVGGRKNIDVGVSQTSEVYFLYGFTSILVNL</sequence>